<evidence type="ECO:0000313" key="2">
    <source>
        <dbReference type="EMBL" id="GID45972.1"/>
    </source>
</evidence>
<comment type="caution">
    <text evidence="2">The sequence shown here is derived from an EMBL/GenBank/DDBJ whole genome shotgun (WGS) entry which is preliminary data.</text>
</comment>
<name>A0ABQ3WIC4_9ACTN</name>
<gene>
    <name evidence="2" type="ORF">Aca07nite_32470</name>
</gene>
<feature type="region of interest" description="Disordered" evidence="1">
    <location>
        <begin position="34"/>
        <end position="54"/>
    </location>
</feature>
<sequence length="179" mass="18146">MDGHGCARLRRVGVLRFERVLCAVVVAGLAGGCTSSPDSEPVIQDPPPSVAASAPAWTEPSAYSFVLTRGCDAAAPLGRYQATVSGGKVTGSQRVGASAAAPTASAAVDLGPATGQEGEEIEVPTLGELVTMAETAEEDGAEVATEFDLTDGHPAKVTINVTDTAAGAECWIVSDYRKG</sequence>
<proteinExistence type="predicted"/>
<dbReference type="EMBL" id="BOMF01000063">
    <property type="protein sequence ID" value="GID45972.1"/>
    <property type="molecule type" value="Genomic_DNA"/>
</dbReference>
<organism evidence="2">
    <name type="scientific">Actinoplanes campanulatus</name>
    <dbReference type="NCBI Taxonomy" id="113559"/>
    <lineage>
        <taxon>Bacteria</taxon>
        <taxon>Bacillati</taxon>
        <taxon>Actinomycetota</taxon>
        <taxon>Actinomycetes</taxon>
        <taxon>Micromonosporales</taxon>
        <taxon>Micromonosporaceae</taxon>
        <taxon>Actinoplanes</taxon>
    </lineage>
</organism>
<reference evidence="2" key="1">
    <citation type="submission" date="2021-01" db="EMBL/GenBank/DDBJ databases">
        <title>Whole genome shotgun sequence of Actinoplanes capillaceus NBRC 16408.</title>
        <authorList>
            <person name="Komaki H."/>
            <person name="Tamura T."/>
        </authorList>
    </citation>
    <scope>NUCLEOTIDE SEQUENCE [LARGE SCALE GENOMIC DNA]</scope>
    <source>
        <strain evidence="2">NBRC 16408</strain>
    </source>
</reference>
<accession>A0ABQ3WIC4</accession>
<evidence type="ECO:0000256" key="1">
    <source>
        <dbReference type="SAM" id="MobiDB-lite"/>
    </source>
</evidence>
<evidence type="ECO:0008006" key="3">
    <source>
        <dbReference type="Google" id="ProtNLM"/>
    </source>
</evidence>
<protein>
    <recommendedName>
        <fullName evidence="3">Lipoprotein</fullName>
    </recommendedName>
</protein>